<keyword evidence="1" id="KW-0472">Membrane</keyword>
<accession>A0A916J9G3</accession>
<proteinExistence type="predicted"/>
<keyword evidence="1" id="KW-1133">Transmembrane helix</keyword>
<comment type="caution">
    <text evidence="2">The sequence shown here is derived from an EMBL/GenBank/DDBJ whole genome shotgun (WGS) entry which is preliminary data.</text>
</comment>
<feature type="transmembrane region" description="Helical" evidence="1">
    <location>
        <begin position="7"/>
        <end position="30"/>
    </location>
</feature>
<dbReference type="Proteomes" id="UP000680038">
    <property type="component" value="Unassembled WGS sequence"/>
</dbReference>
<organism evidence="2 3">
    <name type="scientific">Dyadobacter helix</name>
    <dbReference type="NCBI Taxonomy" id="2822344"/>
    <lineage>
        <taxon>Bacteria</taxon>
        <taxon>Pseudomonadati</taxon>
        <taxon>Bacteroidota</taxon>
        <taxon>Cytophagia</taxon>
        <taxon>Cytophagales</taxon>
        <taxon>Spirosomataceae</taxon>
        <taxon>Dyadobacter</taxon>
    </lineage>
</organism>
<evidence type="ECO:0000313" key="2">
    <source>
        <dbReference type="EMBL" id="CAG4997180.1"/>
    </source>
</evidence>
<sequence>MFKKNNFFFIPNYLTLLTLNLFALLCFFFLPFTVFLIFLSFAFLYIYILLLKIDNSTSKSFKERQYVD</sequence>
<reference evidence="2" key="1">
    <citation type="submission" date="2021-04" db="EMBL/GenBank/DDBJ databases">
        <authorList>
            <person name="Rodrigo-Torres L."/>
            <person name="Arahal R. D."/>
            <person name="Lucena T."/>
        </authorList>
    </citation>
    <scope>NUCLEOTIDE SEQUENCE</scope>
    <source>
        <strain evidence="2">CECT 9275</strain>
    </source>
</reference>
<dbReference type="EMBL" id="CAJRAF010000002">
    <property type="protein sequence ID" value="CAG4997180.1"/>
    <property type="molecule type" value="Genomic_DNA"/>
</dbReference>
<feature type="transmembrane region" description="Helical" evidence="1">
    <location>
        <begin position="36"/>
        <end position="53"/>
    </location>
</feature>
<protein>
    <submittedName>
        <fullName evidence="2">Uncharacterized protein</fullName>
    </submittedName>
</protein>
<keyword evidence="3" id="KW-1185">Reference proteome</keyword>
<evidence type="ECO:0000256" key="1">
    <source>
        <dbReference type="SAM" id="Phobius"/>
    </source>
</evidence>
<gene>
    <name evidence="2" type="ORF">DYBT9275_01703</name>
</gene>
<keyword evidence="1" id="KW-0812">Transmembrane</keyword>
<evidence type="ECO:0000313" key="3">
    <source>
        <dbReference type="Proteomes" id="UP000680038"/>
    </source>
</evidence>
<dbReference type="AlphaFoldDB" id="A0A916J9G3"/>
<name>A0A916J9G3_9BACT</name>